<dbReference type="NCBIfam" id="NF008763">
    <property type="entry name" value="PRK11798.1-2"/>
    <property type="match status" value="1"/>
</dbReference>
<dbReference type="GO" id="GO:0006508">
    <property type="term" value="P:proteolysis"/>
    <property type="evidence" value="ECO:0007669"/>
    <property type="project" value="UniProtKB-KW"/>
</dbReference>
<dbReference type="NCBIfam" id="NF008769">
    <property type="entry name" value="PRK11798.2-5"/>
    <property type="match status" value="1"/>
</dbReference>
<accession>A0A520MIS1</accession>
<dbReference type="PANTHER" id="PTHR37486:SF1">
    <property type="entry name" value="STRINGENT STARVATION PROTEIN B"/>
    <property type="match status" value="1"/>
</dbReference>
<keyword evidence="2" id="KW-0378">Hydrolase</keyword>
<dbReference type="Gene3D" id="2.30.30.220">
    <property type="entry name" value="SspB-like"/>
    <property type="match status" value="1"/>
</dbReference>
<organism evidence="2 3">
    <name type="scientific">SAR92 clade bacterium</name>
    <dbReference type="NCBI Taxonomy" id="2315479"/>
    <lineage>
        <taxon>Bacteria</taxon>
        <taxon>Pseudomonadati</taxon>
        <taxon>Pseudomonadota</taxon>
        <taxon>Gammaproteobacteria</taxon>
        <taxon>Cellvibrionales</taxon>
        <taxon>Porticoccaceae</taxon>
        <taxon>SAR92 clade</taxon>
    </lineage>
</organism>
<dbReference type="AlphaFoldDB" id="A0A520MIS1"/>
<dbReference type="GO" id="GO:0005840">
    <property type="term" value="C:ribosome"/>
    <property type="evidence" value="ECO:0007669"/>
    <property type="project" value="TreeGrafter"/>
</dbReference>
<protein>
    <submittedName>
        <fullName evidence="2">ClpXP protease specificity-enhancing factor</fullName>
    </submittedName>
</protein>
<dbReference type="SUPFAM" id="SSF101738">
    <property type="entry name" value="SspB-like"/>
    <property type="match status" value="1"/>
</dbReference>
<proteinExistence type="predicted"/>
<evidence type="ECO:0000256" key="1">
    <source>
        <dbReference type="SAM" id="MobiDB-lite"/>
    </source>
</evidence>
<dbReference type="GO" id="GO:0008233">
    <property type="term" value="F:peptidase activity"/>
    <property type="evidence" value="ECO:0007669"/>
    <property type="project" value="UniProtKB-KW"/>
</dbReference>
<dbReference type="PIRSF" id="PIRSF005276">
    <property type="entry name" value="SspB"/>
    <property type="match status" value="1"/>
</dbReference>
<dbReference type="Pfam" id="PF04386">
    <property type="entry name" value="SspB"/>
    <property type="match status" value="1"/>
</dbReference>
<feature type="region of interest" description="Disordered" evidence="1">
    <location>
        <begin position="95"/>
        <end position="139"/>
    </location>
</feature>
<reference evidence="2 3" key="1">
    <citation type="submission" date="2019-02" db="EMBL/GenBank/DDBJ databases">
        <title>Prokaryotic population dynamics and viral predation in marine succession experiment using metagenomics: the confinement effect.</title>
        <authorList>
            <person name="Haro-Moreno J.M."/>
            <person name="Rodriguez-Valera F."/>
            <person name="Lopez-Perez M."/>
        </authorList>
    </citation>
    <scope>NUCLEOTIDE SEQUENCE [LARGE SCALE GENOMIC DNA]</scope>
    <source>
        <strain evidence="2">MED-G170</strain>
    </source>
</reference>
<dbReference type="EMBL" id="SHBP01000002">
    <property type="protein sequence ID" value="RZO21104.1"/>
    <property type="molecule type" value="Genomic_DNA"/>
</dbReference>
<evidence type="ECO:0000313" key="2">
    <source>
        <dbReference type="EMBL" id="RZO21104.1"/>
    </source>
</evidence>
<keyword evidence="2" id="KW-0645">Protease</keyword>
<evidence type="ECO:0000313" key="3">
    <source>
        <dbReference type="Proteomes" id="UP000315889"/>
    </source>
</evidence>
<sequence length="139" mass="15693">MQSNRPYLLKAFFDWIVDNQCTPYVIVDANYIGVEVPQEFVNDGQIVLNIAPRAVTNFEMNSEAVYFSTRFGGMPVDLYLPLFSITGIYAQENGKGMMFEPDETEEPPPPLKNSKPNQQSNIDDQKTSAKPKPSLRVVK</sequence>
<dbReference type="PANTHER" id="PTHR37486">
    <property type="entry name" value="STRINGENT STARVATION PROTEIN B"/>
    <property type="match status" value="1"/>
</dbReference>
<dbReference type="GO" id="GO:0005829">
    <property type="term" value="C:cytosol"/>
    <property type="evidence" value="ECO:0007669"/>
    <property type="project" value="TreeGrafter"/>
</dbReference>
<dbReference type="InterPro" id="IPR007481">
    <property type="entry name" value="SspB"/>
</dbReference>
<name>A0A520MIS1_9GAMM</name>
<dbReference type="InterPro" id="IPR036760">
    <property type="entry name" value="SspB-like_sf"/>
</dbReference>
<dbReference type="GO" id="GO:0045732">
    <property type="term" value="P:positive regulation of protein catabolic process"/>
    <property type="evidence" value="ECO:0007669"/>
    <property type="project" value="TreeGrafter"/>
</dbReference>
<comment type="caution">
    <text evidence="2">The sequence shown here is derived from an EMBL/GenBank/DDBJ whole genome shotgun (WGS) entry which is preliminary data.</text>
</comment>
<gene>
    <name evidence="2" type="ORF">EVB03_02440</name>
</gene>
<dbReference type="Proteomes" id="UP000315889">
    <property type="component" value="Unassembled WGS sequence"/>
</dbReference>